<evidence type="ECO:0000313" key="3">
    <source>
        <dbReference type="Proteomes" id="UP000031668"/>
    </source>
</evidence>
<reference evidence="2 3" key="1">
    <citation type="journal article" date="2014" name="Genome Biol. Evol.">
        <title>The genome of the myxosporean Thelohanellus kitauei shows adaptations to nutrient acquisition within its fish host.</title>
        <authorList>
            <person name="Yang Y."/>
            <person name="Xiong J."/>
            <person name="Zhou Z."/>
            <person name="Huo F."/>
            <person name="Miao W."/>
            <person name="Ran C."/>
            <person name="Liu Y."/>
            <person name="Zhang J."/>
            <person name="Feng J."/>
            <person name="Wang M."/>
            <person name="Wang M."/>
            <person name="Wang L."/>
            <person name="Yao B."/>
        </authorList>
    </citation>
    <scope>NUCLEOTIDE SEQUENCE [LARGE SCALE GENOMIC DNA]</scope>
    <source>
        <strain evidence="2">Wuqing</strain>
    </source>
</reference>
<evidence type="ECO:0000256" key="1">
    <source>
        <dbReference type="SAM" id="MobiDB-lite"/>
    </source>
</evidence>
<feature type="region of interest" description="Disordered" evidence="1">
    <location>
        <begin position="116"/>
        <end position="135"/>
    </location>
</feature>
<keyword evidence="3" id="KW-1185">Reference proteome</keyword>
<name>A0A0C2NJE4_THEKT</name>
<organism evidence="2 3">
    <name type="scientific">Thelohanellus kitauei</name>
    <name type="common">Myxosporean</name>
    <dbReference type="NCBI Taxonomy" id="669202"/>
    <lineage>
        <taxon>Eukaryota</taxon>
        <taxon>Metazoa</taxon>
        <taxon>Cnidaria</taxon>
        <taxon>Myxozoa</taxon>
        <taxon>Myxosporea</taxon>
        <taxon>Bivalvulida</taxon>
        <taxon>Platysporina</taxon>
        <taxon>Myxobolidae</taxon>
        <taxon>Thelohanellus</taxon>
    </lineage>
</organism>
<gene>
    <name evidence="2" type="ORF">RF11_14003</name>
</gene>
<evidence type="ECO:0000313" key="2">
    <source>
        <dbReference type="EMBL" id="KII74127.1"/>
    </source>
</evidence>
<evidence type="ECO:0008006" key="4">
    <source>
        <dbReference type="Google" id="ProtNLM"/>
    </source>
</evidence>
<proteinExistence type="predicted"/>
<accession>A0A0C2NJE4</accession>
<dbReference type="EMBL" id="JWZT01000537">
    <property type="protein sequence ID" value="KII74127.1"/>
    <property type="molecule type" value="Genomic_DNA"/>
</dbReference>
<comment type="caution">
    <text evidence="2">The sequence shown here is derived from an EMBL/GenBank/DDBJ whole genome shotgun (WGS) entry which is preliminary data.</text>
</comment>
<dbReference type="Proteomes" id="UP000031668">
    <property type="component" value="Unassembled WGS sequence"/>
</dbReference>
<sequence>MQKVGKLVSRNDDPLTTIEELQTNENVMVISSEYSSEDAELFDTLDGDMDNIQFGDIDDGDFIDKTSNDKPLEVKNEDSNYKNLLNKNADHSYFACPSTPSRTERNNMSLLLSEKKKGRGRPLGSRNKTQFEKESSKVLKKNDVELVATCCLCGNGFIKSSVLTEHVRHCIKTNLSNENMKCKICDKTLSGTPDDCVTHSIAQHQNFLLIPRVNQTSTNL</sequence>
<dbReference type="AlphaFoldDB" id="A0A0C2NJE4"/>
<protein>
    <recommendedName>
        <fullName evidence="4">C2H2-type domain-containing protein</fullName>
    </recommendedName>
</protein>